<dbReference type="EMBL" id="BAAAGF010000001">
    <property type="protein sequence ID" value="GAA0740919.1"/>
    <property type="molecule type" value="Genomic_DNA"/>
</dbReference>
<keyword evidence="1" id="KW-0812">Transmembrane</keyword>
<feature type="transmembrane region" description="Helical" evidence="1">
    <location>
        <begin position="12"/>
        <end position="31"/>
    </location>
</feature>
<evidence type="ECO:0000313" key="2">
    <source>
        <dbReference type="EMBL" id="GAA0740919.1"/>
    </source>
</evidence>
<evidence type="ECO:0000313" key="3">
    <source>
        <dbReference type="Proteomes" id="UP001500736"/>
    </source>
</evidence>
<gene>
    <name evidence="2" type="ORF">GCM10009431_11560</name>
</gene>
<feature type="transmembrane region" description="Helical" evidence="1">
    <location>
        <begin position="37"/>
        <end position="64"/>
    </location>
</feature>
<keyword evidence="1" id="KW-1133">Transmembrane helix</keyword>
<name>A0ABN1JJ60_9FLAO</name>
<sequence>MKNNINFTGKIVALVSFVIGTCLLSFYLYFGNSFIDIFTAAAIVFIEVIVNIVILTAIIGQTLLNKTDKTDALKTCGLMLLNIPIAILYFYMMITFPIHKVLL</sequence>
<reference evidence="2 3" key="1">
    <citation type="journal article" date="2019" name="Int. J. Syst. Evol. Microbiol.">
        <title>The Global Catalogue of Microorganisms (GCM) 10K type strain sequencing project: providing services to taxonomists for standard genome sequencing and annotation.</title>
        <authorList>
            <consortium name="The Broad Institute Genomics Platform"/>
            <consortium name="The Broad Institute Genome Sequencing Center for Infectious Disease"/>
            <person name="Wu L."/>
            <person name="Ma J."/>
        </authorList>
    </citation>
    <scope>NUCLEOTIDE SEQUENCE [LARGE SCALE GENOMIC DNA]</scope>
    <source>
        <strain evidence="2 3">JCM 15976</strain>
    </source>
</reference>
<evidence type="ECO:0000256" key="1">
    <source>
        <dbReference type="SAM" id="Phobius"/>
    </source>
</evidence>
<comment type="caution">
    <text evidence="2">The sequence shown here is derived from an EMBL/GenBank/DDBJ whole genome shotgun (WGS) entry which is preliminary data.</text>
</comment>
<dbReference type="RefSeq" id="WP_262732008.1">
    <property type="nucleotide sequence ID" value="NZ_BAAAGF010000001.1"/>
</dbReference>
<dbReference type="Proteomes" id="UP001500736">
    <property type="component" value="Unassembled WGS sequence"/>
</dbReference>
<keyword evidence="1" id="KW-0472">Membrane</keyword>
<protein>
    <submittedName>
        <fullName evidence="2">Uncharacterized protein</fullName>
    </submittedName>
</protein>
<accession>A0ABN1JJ60</accession>
<organism evidence="2 3">
    <name type="scientific">Gaetbulibacter jejuensis</name>
    <dbReference type="NCBI Taxonomy" id="584607"/>
    <lineage>
        <taxon>Bacteria</taxon>
        <taxon>Pseudomonadati</taxon>
        <taxon>Bacteroidota</taxon>
        <taxon>Flavobacteriia</taxon>
        <taxon>Flavobacteriales</taxon>
        <taxon>Flavobacteriaceae</taxon>
        <taxon>Gaetbulibacter</taxon>
    </lineage>
</organism>
<feature type="transmembrane region" description="Helical" evidence="1">
    <location>
        <begin position="76"/>
        <end position="98"/>
    </location>
</feature>
<proteinExistence type="predicted"/>
<keyword evidence="3" id="KW-1185">Reference proteome</keyword>